<dbReference type="OrthoDB" id="4200797at2"/>
<dbReference type="AlphaFoldDB" id="A0A540VWN8"/>
<organism evidence="1 2">
    <name type="scientific">Kitasatospora acidiphila</name>
    <dbReference type="NCBI Taxonomy" id="2567942"/>
    <lineage>
        <taxon>Bacteria</taxon>
        <taxon>Bacillati</taxon>
        <taxon>Actinomycetota</taxon>
        <taxon>Actinomycetes</taxon>
        <taxon>Kitasatosporales</taxon>
        <taxon>Streptomycetaceae</taxon>
        <taxon>Kitasatospora</taxon>
    </lineage>
</organism>
<keyword evidence="2" id="KW-1185">Reference proteome</keyword>
<protein>
    <submittedName>
        <fullName evidence="1">Uncharacterized protein</fullName>
    </submittedName>
</protein>
<dbReference type="EMBL" id="VIGB01000003">
    <property type="protein sequence ID" value="TQF01117.1"/>
    <property type="molecule type" value="Genomic_DNA"/>
</dbReference>
<evidence type="ECO:0000313" key="2">
    <source>
        <dbReference type="Proteomes" id="UP000319103"/>
    </source>
</evidence>
<dbReference type="RefSeq" id="WP_141631852.1">
    <property type="nucleotide sequence ID" value="NZ_VIGB01000003.1"/>
</dbReference>
<dbReference type="Proteomes" id="UP000319103">
    <property type="component" value="Unassembled WGS sequence"/>
</dbReference>
<name>A0A540VWN8_9ACTN</name>
<accession>A0A540VWN8</accession>
<comment type="caution">
    <text evidence="1">The sequence shown here is derived from an EMBL/GenBank/DDBJ whole genome shotgun (WGS) entry which is preliminary data.</text>
</comment>
<reference evidence="1 2" key="1">
    <citation type="submission" date="2019-06" db="EMBL/GenBank/DDBJ databases">
        <title>Description of Kitasatospora acidophila sp. nov. isolated from pine grove soil, and reclassification of Streptomyces novaecaesareae to Kitasatospora novaeceasareae comb. nov.</title>
        <authorList>
            <person name="Kim M.J."/>
        </authorList>
    </citation>
    <scope>NUCLEOTIDE SEQUENCE [LARGE SCALE GENOMIC DNA]</scope>
    <source>
        <strain evidence="1 2">MMS16-CNU292</strain>
    </source>
</reference>
<evidence type="ECO:0000313" key="1">
    <source>
        <dbReference type="EMBL" id="TQF01117.1"/>
    </source>
</evidence>
<sequence length="160" mass="16604">MAEDAGREPVAVLWAFVVREATQGSPFAQAFVEIEERRYGELLDDALSSGFELAGGDPPSTSAAVLVREEQLVELALAGGHRGWTTAEPPLLSADWLAAAASRQLVVVVLLPPGTMAQATGAPMPADPAPGIGADAFMGAVDRARSAGRVFHGIARLMAV</sequence>
<proteinExistence type="predicted"/>
<gene>
    <name evidence="1" type="ORF">E6W39_01275</name>
</gene>